<name>A0ABD0WN46_UMBPY</name>
<protein>
    <submittedName>
        <fullName evidence="2">Uncharacterized protein</fullName>
    </submittedName>
</protein>
<evidence type="ECO:0000313" key="3">
    <source>
        <dbReference type="Proteomes" id="UP001557470"/>
    </source>
</evidence>
<accession>A0ABD0WN46</accession>
<gene>
    <name evidence="2" type="ORF">UPYG_G00276690</name>
</gene>
<keyword evidence="3" id="KW-1185">Reference proteome</keyword>
<dbReference type="EMBL" id="JAGEUA010000009">
    <property type="protein sequence ID" value="KAL0965092.1"/>
    <property type="molecule type" value="Genomic_DNA"/>
</dbReference>
<sequence length="126" mass="14405">MHSHWNTARGRKPDHRRYTVVEGETLVALGVNQRKRLRSAPTEDVEYSGRPNPEGARSVTDLSNYEEEGVGEWSLCRRCQIIKLDLNRQALALADPASLKVFSAEYNRRRALVSTGREHCSWIRCP</sequence>
<dbReference type="AlphaFoldDB" id="A0ABD0WN46"/>
<reference evidence="2 3" key="1">
    <citation type="submission" date="2024-06" db="EMBL/GenBank/DDBJ databases">
        <authorList>
            <person name="Pan Q."/>
            <person name="Wen M."/>
            <person name="Jouanno E."/>
            <person name="Zahm M."/>
            <person name="Klopp C."/>
            <person name="Cabau C."/>
            <person name="Louis A."/>
            <person name="Berthelot C."/>
            <person name="Parey E."/>
            <person name="Roest Crollius H."/>
            <person name="Montfort J."/>
            <person name="Robinson-Rechavi M."/>
            <person name="Bouchez O."/>
            <person name="Lampietro C."/>
            <person name="Lopez Roques C."/>
            <person name="Donnadieu C."/>
            <person name="Postlethwait J."/>
            <person name="Bobe J."/>
            <person name="Verreycken H."/>
            <person name="Guiguen Y."/>
        </authorList>
    </citation>
    <scope>NUCLEOTIDE SEQUENCE [LARGE SCALE GENOMIC DNA]</scope>
    <source>
        <strain evidence="2">Up_M1</strain>
        <tissue evidence="2">Testis</tissue>
    </source>
</reference>
<comment type="caution">
    <text evidence="2">The sequence shown here is derived from an EMBL/GenBank/DDBJ whole genome shotgun (WGS) entry which is preliminary data.</text>
</comment>
<feature type="region of interest" description="Disordered" evidence="1">
    <location>
        <begin position="37"/>
        <end position="62"/>
    </location>
</feature>
<evidence type="ECO:0000256" key="1">
    <source>
        <dbReference type="SAM" id="MobiDB-lite"/>
    </source>
</evidence>
<dbReference type="Proteomes" id="UP001557470">
    <property type="component" value="Unassembled WGS sequence"/>
</dbReference>
<organism evidence="2 3">
    <name type="scientific">Umbra pygmaea</name>
    <name type="common">Eastern mudminnow</name>
    <dbReference type="NCBI Taxonomy" id="75934"/>
    <lineage>
        <taxon>Eukaryota</taxon>
        <taxon>Metazoa</taxon>
        <taxon>Chordata</taxon>
        <taxon>Craniata</taxon>
        <taxon>Vertebrata</taxon>
        <taxon>Euteleostomi</taxon>
        <taxon>Actinopterygii</taxon>
        <taxon>Neopterygii</taxon>
        <taxon>Teleostei</taxon>
        <taxon>Protacanthopterygii</taxon>
        <taxon>Esociformes</taxon>
        <taxon>Umbridae</taxon>
        <taxon>Umbra</taxon>
    </lineage>
</organism>
<evidence type="ECO:0000313" key="2">
    <source>
        <dbReference type="EMBL" id="KAL0965092.1"/>
    </source>
</evidence>
<proteinExistence type="predicted"/>